<dbReference type="Pfam" id="PF13646">
    <property type="entry name" value="HEAT_2"/>
    <property type="match status" value="2"/>
</dbReference>
<accession>A0A7V3E6M5</accession>
<reference evidence="1" key="1">
    <citation type="journal article" date="2020" name="mSystems">
        <title>Genome- and Community-Level Interaction Insights into Carbon Utilization and Element Cycling Functions of Hydrothermarchaeota in Hydrothermal Sediment.</title>
        <authorList>
            <person name="Zhou Z."/>
            <person name="Liu Y."/>
            <person name="Xu W."/>
            <person name="Pan J."/>
            <person name="Luo Z.H."/>
            <person name="Li M."/>
        </authorList>
    </citation>
    <scope>NUCLEOTIDE SEQUENCE [LARGE SCALE GENOMIC DNA]</scope>
    <source>
        <strain evidence="1">SpSt-479</strain>
    </source>
</reference>
<dbReference type="Gene3D" id="1.25.10.10">
    <property type="entry name" value="Leucine-rich Repeat Variant"/>
    <property type="match status" value="2"/>
</dbReference>
<sequence length="461" mass="52927">MLKTKISIEELDEIFQSDDISSQIEFLDQIECSDFDQVAASHLCSFLQKKDKGLRSALTHFLLNHKCYLVADKLTEFISSDDISLRNIAGEILISYGEYAVDSLVKFLKKTKDPIDLKFAADILAEIHDEKVEKVVLELIQTTDNENVLISYIEALGNNRSILAVDLLISLYNKSEILKPYIIDSLGKIGTAKAFQFILQQYNDEDDLVKFMIIESLGNIGNEESFYFLLGELQTANIPFIPPIVESIYKLHVRYGLDVPFDEKIKRALLVMLAHKENEYRKIGAKLLNEFDDEEIISEALKHYGNNDEYDGIIYHKLLLNKELVLKQIAELIKSQVPNVSGLLKLLDEFSQHEPDFVKSINEVESHKLLDAISRCLKNSDEIVRLYAVELLFRLDADTAILLLDDEFLNENFWIKIRLTELLEEINNPNVISFLEMLSEDENEMVSQRAKEILIIKKNIN</sequence>
<gene>
    <name evidence="1" type="ORF">ENS31_02555</name>
</gene>
<protein>
    <submittedName>
        <fullName evidence="1">HEAT repeat domain-containing protein</fullName>
    </submittedName>
</protein>
<dbReference type="AlphaFoldDB" id="A0A7V3E6M5"/>
<dbReference type="InterPro" id="IPR011989">
    <property type="entry name" value="ARM-like"/>
</dbReference>
<proteinExistence type="predicted"/>
<dbReference type="InterPro" id="IPR016024">
    <property type="entry name" value="ARM-type_fold"/>
</dbReference>
<comment type="caution">
    <text evidence="1">The sequence shown here is derived from an EMBL/GenBank/DDBJ whole genome shotgun (WGS) entry which is preliminary data.</text>
</comment>
<name>A0A7V3E6M5_9BACT</name>
<organism evidence="1">
    <name type="scientific">Ignavibacterium album</name>
    <dbReference type="NCBI Taxonomy" id="591197"/>
    <lineage>
        <taxon>Bacteria</taxon>
        <taxon>Pseudomonadati</taxon>
        <taxon>Ignavibacteriota</taxon>
        <taxon>Ignavibacteria</taxon>
        <taxon>Ignavibacteriales</taxon>
        <taxon>Ignavibacteriaceae</taxon>
        <taxon>Ignavibacterium</taxon>
    </lineage>
</organism>
<dbReference type="SUPFAM" id="SSF48371">
    <property type="entry name" value="ARM repeat"/>
    <property type="match status" value="2"/>
</dbReference>
<evidence type="ECO:0000313" key="1">
    <source>
        <dbReference type="EMBL" id="HFI90393.1"/>
    </source>
</evidence>
<dbReference type="EMBL" id="DSUJ01000008">
    <property type="protein sequence ID" value="HFI90393.1"/>
    <property type="molecule type" value="Genomic_DNA"/>
</dbReference>